<feature type="region of interest" description="Disordered" evidence="3">
    <location>
        <begin position="477"/>
        <end position="500"/>
    </location>
</feature>
<dbReference type="FunFam" id="3.40.50.300:FF:000664">
    <property type="entry name" value="Uncharacterized protein, isoform B"/>
    <property type="match status" value="1"/>
</dbReference>
<dbReference type="SUPFAM" id="SSF52540">
    <property type="entry name" value="P-loop containing nucleoside triphosphate hydrolases"/>
    <property type="match status" value="1"/>
</dbReference>
<dbReference type="GO" id="GO:0003924">
    <property type="term" value="F:GTPase activity"/>
    <property type="evidence" value="ECO:0007669"/>
    <property type="project" value="InterPro"/>
</dbReference>
<accession>A0A9N9XSP5</accession>
<comment type="similarity">
    <text evidence="1">Belongs to the small GTPase superfamily. RGK family.</text>
</comment>
<evidence type="ECO:0000256" key="2">
    <source>
        <dbReference type="ARBA" id="ARBA00022553"/>
    </source>
</evidence>
<gene>
    <name evidence="4" type="ORF">PHYEVI_LOCUS6845</name>
</gene>
<dbReference type="GO" id="GO:0005886">
    <property type="term" value="C:plasma membrane"/>
    <property type="evidence" value="ECO:0007669"/>
    <property type="project" value="TreeGrafter"/>
</dbReference>
<dbReference type="InterPro" id="IPR027417">
    <property type="entry name" value="P-loop_NTPase"/>
</dbReference>
<dbReference type="Proteomes" id="UP001153712">
    <property type="component" value="Chromosome 3"/>
</dbReference>
<evidence type="ECO:0000313" key="4">
    <source>
        <dbReference type="EMBL" id="CAG9860492.1"/>
    </source>
</evidence>
<dbReference type="SMART" id="SM00175">
    <property type="entry name" value="RAB"/>
    <property type="match status" value="1"/>
</dbReference>
<feature type="region of interest" description="Disordered" evidence="3">
    <location>
        <begin position="773"/>
        <end position="815"/>
    </location>
</feature>
<dbReference type="OrthoDB" id="5239715at2759"/>
<sequence length="842" mass="92770">MTVNSQSGPPKSPRPPDDLITTATSALRRFHFKSGRNATKTSAAKQQSQPVPKVIVMGSSTASETTINTSTDSSNTIVTTVTATDGTDESLDYPEPMDLFSCDNIAENSKLCNPALPMPLSPKTPATAREKTPPTAKNQTMFTFEINEAESSALLEDVTPKSRTEETAFLVETAPKRPKTVDALMQEQIEALRIDARRRNSYKQAAQNFDEIEVMSDGYFNANASKEHRRSFRKRLEVDKQKMEKTSPKRRAERNVNSSPEETDSPRPKHRHKKSSRRTRSPSKYHHTQTDKFTYDDRQMPKYRTRSSISSASSSRRTPPLPDLRVDFFSETGDGYWHKQNEQNSLHSLGIATGVSGEKRGSVCLTKCLREVGAHLEQTCTSPINVTTNPLDPAHFAAGGSGTRKTPQATIVVQQPSVSLDHANVSTILLKNESDFVSNVQEGANKGRLKREENMKQLLDVAHNLTLEEMHDFEMRYGSPHHNRSQSVKTPGRASGRPNYLCLPQQRSRVASMPNTGVEEEYYRLRHFSITGKGVVNRGDSLKSRRSRSNNSVASSNSSTEQLPTAVSAAGSARTSASCSLASSRESSTSAPGPTPYKVLMLGGPAVGKSSLVLQFMTSEYLHAYDTSIDDESGEKSVSVLLAGEESELCFIDFATADLSPESCIHKYLDPHAYCVVYSSADRSSLDTAEKILQNLWTLDTISTKAVILVANKADLVRSRAVTTEEGKTMATAYDCKYIETSVGINHNVDELLVGILTQIRLKLENPERTRDIFRKRSSSKKNLNRNKSPASGAATPTGSAQNSPKKYRGSRTSASLKVRSLLGKVWSRDSKSKSCENLHVL</sequence>
<organism evidence="4 5">
    <name type="scientific">Phyllotreta striolata</name>
    <name type="common">Striped flea beetle</name>
    <name type="synonym">Crioceris striolata</name>
    <dbReference type="NCBI Taxonomy" id="444603"/>
    <lineage>
        <taxon>Eukaryota</taxon>
        <taxon>Metazoa</taxon>
        <taxon>Ecdysozoa</taxon>
        <taxon>Arthropoda</taxon>
        <taxon>Hexapoda</taxon>
        <taxon>Insecta</taxon>
        <taxon>Pterygota</taxon>
        <taxon>Neoptera</taxon>
        <taxon>Endopterygota</taxon>
        <taxon>Coleoptera</taxon>
        <taxon>Polyphaga</taxon>
        <taxon>Cucujiformia</taxon>
        <taxon>Chrysomeloidea</taxon>
        <taxon>Chrysomelidae</taxon>
        <taxon>Galerucinae</taxon>
        <taxon>Alticini</taxon>
        <taxon>Phyllotreta</taxon>
    </lineage>
</organism>
<protein>
    <recommendedName>
        <fullName evidence="6">GTP-binding protein RAD</fullName>
    </recommendedName>
</protein>
<feature type="region of interest" description="Disordered" evidence="3">
    <location>
        <begin position="1"/>
        <end position="20"/>
    </location>
</feature>
<feature type="compositionally biased region" description="Polar residues" evidence="3">
    <location>
        <begin position="795"/>
        <end position="815"/>
    </location>
</feature>
<name>A0A9N9XSP5_PHYSR</name>
<dbReference type="PANTHER" id="PTHR45775:SF7">
    <property type="entry name" value="RAD, GEM_KIR FAMILY MEMBER 1, ISOFORM B"/>
    <property type="match status" value="1"/>
</dbReference>
<feature type="compositionally biased region" description="Low complexity" evidence="3">
    <location>
        <begin position="549"/>
        <end position="559"/>
    </location>
</feature>
<keyword evidence="2" id="KW-0597">Phosphoprotein</keyword>
<dbReference type="PROSITE" id="PS51421">
    <property type="entry name" value="RAS"/>
    <property type="match status" value="1"/>
</dbReference>
<evidence type="ECO:0000313" key="5">
    <source>
        <dbReference type="Proteomes" id="UP001153712"/>
    </source>
</evidence>
<evidence type="ECO:0000256" key="3">
    <source>
        <dbReference type="SAM" id="MobiDB-lite"/>
    </source>
</evidence>
<dbReference type="PROSITE" id="PS51419">
    <property type="entry name" value="RAB"/>
    <property type="match status" value="1"/>
</dbReference>
<evidence type="ECO:0000256" key="1">
    <source>
        <dbReference type="ARBA" id="ARBA00008846"/>
    </source>
</evidence>
<dbReference type="EMBL" id="OU900096">
    <property type="protein sequence ID" value="CAG9860492.1"/>
    <property type="molecule type" value="Genomic_DNA"/>
</dbReference>
<feature type="compositionally biased region" description="Basic residues" evidence="3">
    <location>
        <begin position="268"/>
        <end position="287"/>
    </location>
</feature>
<dbReference type="InterPro" id="IPR051641">
    <property type="entry name" value="RGK_GTP-binding_reg"/>
</dbReference>
<proteinExistence type="inferred from homology"/>
<dbReference type="SMART" id="SM00173">
    <property type="entry name" value="RAS"/>
    <property type="match status" value="1"/>
</dbReference>
<dbReference type="GO" id="GO:0005246">
    <property type="term" value="F:calcium channel regulator activity"/>
    <property type="evidence" value="ECO:0007669"/>
    <property type="project" value="TreeGrafter"/>
</dbReference>
<feature type="compositionally biased region" description="Low complexity" evidence="3">
    <location>
        <begin position="306"/>
        <end position="317"/>
    </location>
</feature>
<dbReference type="Gene3D" id="3.40.50.300">
    <property type="entry name" value="P-loop containing nucleotide triphosphate hydrolases"/>
    <property type="match status" value="1"/>
</dbReference>
<evidence type="ECO:0008006" key="6">
    <source>
        <dbReference type="Google" id="ProtNLM"/>
    </source>
</evidence>
<dbReference type="AlphaFoldDB" id="A0A9N9XSP5"/>
<dbReference type="InterPro" id="IPR001806">
    <property type="entry name" value="Small_GTPase"/>
</dbReference>
<keyword evidence="5" id="KW-1185">Reference proteome</keyword>
<dbReference type="GO" id="GO:0005525">
    <property type="term" value="F:GTP binding"/>
    <property type="evidence" value="ECO:0007669"/>
    <property type="project" value="InterPro"/>
</dbReference>
<feature type="region of interest" description="Disordered" evidence="3">
    <location>
        <begin position="535"/>
        <end position="569"/>
    </location>
</feature>
<feature type="compositionally biased region" description="Basic residues" evidence="3">
    <location>
        <begin position="776"/>
        <end position="785"/>
    </location>
</feature>
<feature type="compositionally biased region" description="Basic and acidic residues" evidence="3">
    <location>
        <begin position="288"/>
        <end position="300"/>
    </location>
</feature>
<dbReference type="PRINTS" id="PR00449">
    <property type="entry name" value="RASTRNSFRMNG"/>
</dbReference>
<reference evidence="4" key="1">
    <citation type="submission" date="2022-01" db="EMBL/GenBank/DDBJ databases">
        <authorList>
            <person name="King R."/>
        </authorList>
    </citation>
    <scope>NUCLEOTIDE SEQUENCE</scope>
</reference>
<dbReference type="PANTHER" id="PTHR45775">
    <property type="entry name" value="RAD, GEM/KIR FAMILY MEMBER 2, ISOFORM C"/>
    <property type="match status" value="1"/>
</dbReference>
<feature type="compositionally biased region" description="Basic and acidic residues" evidence="3">
    <location>
        <begin position="234"/>
        <end position="247"/>
    </location>
</feature>
<feature type="region of interest" description="Disordered" evidence="3">
    <location>
        <begin position="226"/>
        <end position="323"/>
    </location>
</feature>
<dbReference type="Pfam" id="PF00071">
    <property type="entry name" value="Ras"/>
    <property type="match status" value="1"/>
</dbReference>